<dbReference type="InterPro" id="IPR001279">
    <property type="entry name" value="Metallo-B-lactamas"/>
</dbReference>
<evidence type="ECO:0000256" key="2">
    <source>
        <dbReference type="SAM" id="SignalP"/>
    </source>
</evidence>
<proteinExistence type="predicted"/>
<dbReference type="CDD" id="cd07719">
    <property type="entry name" value="arylsulfatase_AtsA-like_MBL-fold"/>
    <property type="match status" value="1"/>
</dbReference>
<dbReference type="Pfam" id="PF12706">
    <property type="entry name" value="Lactamase_B_2"/>
    <property type="match status" value="1"/>
</dbReference>
<dbReference type="InParanoid" id="Q01UN0"/>
<dbReference type="AlphaFoldDB" id="Q01UN0"/>
<keyword evidence="2" id="KW-0732">Signal</keyword>
<dbReference type="Gene3D" id="3.60.15.10">
    <property type="entry name" value="Ribonuclease Z/Hydroxyacylglutathione hydrolase-like"/>
    <property type="match status" value="1"/>
</dbReference>
<dbReference type="eggNOG" id="COG1234">
    <property type="taxonomic scope" value="Bacteria"/>
</dbReference>
<dbReference type="PANTHER" id="PTHR46018">
    <property type="entry name" value="ZINC PHOSPHODIESTERASE ELAC PROTEIN 1"/>
    <property type="match status" value="1"/>
</dbReference>
<evidence type="ECO:0000256" key="1">
    <source>
        <dbReference type="ARBA" id="ARBA00022801"/>
    </source>
</evidence>
<sequence length="290" mass="31811" precursor="true">MILVRISLFLFLAAAALAQDTRVVLLGTGNPNPDPDRMGPALAILSGNRAYLVDCGPGVVRRAAQAGISMARLTRVFITHLHSDHTAGYPDLILTPPNAGREVALEAYGPPGLRSMTSHILKAWSEDFDIRLHGTQPHTAAAYTVNAHDVRPGEIYRDDTVRVIAFAVPHGAWKYAYGYRFEAKDKVIVVSGDTTYSPGLIAAAKGADILVHEVYSQKGWEERTADWRKYHAAYHTSGPDVGRVAAQVQPRILVLYHLLPMGQSAEQILAEIRQNWAGEVIYGKDLEVIR</sequence>
<dbReference type="InterPro" id="IPR044094">
    <property type="entry name" value="AtsA-like_MBL-fold"/>
</dbReference>
<keyword evidence="1 4" id="KW-0378">Hydrolase</keyword>
<dbReference type="HOGENOM" id="CLU_031317_0_2_0"/>
<dbReference type="EMBL" id="CP000473">
    <property type="protein sequence ID" value="ABJ86640.1"/>
    <property type="molecule type" value="Genomic_DNA"/>
</dbReference>
<organism evidence="4">
    <name type="scientific">Solibacter usitatus (strain Ellin6076)</name>
    <dbReference type="NCBI Taxonomy" id="234267"/>
    <lineage>
        <taxon>Bacteria</taxon>
        <taxon>Pseudomonadati</taxon>
        <taxon>Acidobacteriota</taxon>
        <taxon>Terriglobia</taxon>
        <taxon>Bryobacterales</taxon>
        <taxon>Solibacteraceae</taxon>
        <taxon>Candidatus Solibacter</taxon>
    </lineage>
</organism>
<evidence type="ECO:0000259" key="3">
    <source>
        <dbReference type="Pfam" id="PF12706"/>
    </source>
</evidence>
<evidence type="ECO:0000313" key="4">
    <source>
        <dbReference type="EMBL" id="ABJ86640.1"/>
    </source>
</evidence>
<dbReference type="SUPFAM" id="SSF56281">
    <property type="entry name" value="Metallo-hydrolase/oxidoreductase"/>
    <property type="match status" value="1"/>
</dbReference>
<dbReference type="PANTHER" id="PTHR46018:SF2">
    <property type="entry name" value="ZINC PHOSPHODIESTERASE ELAC PROTEIN 1"/>
    <property type="match status" value="1"/>
</dbReference>
<dbReference type="KEGG" id="sus:Acid_5693"/>
<protein>
    <submittedName>
        <fullName evidence="4">RNAse Z</fullName>
        <ecNumber evidence="4">3.1.26.11</ecNumber>
    </submittedName>
</protein>
<dbReference type="STRING" id="234267.Acid_5693"/>
<dbReference type="GO" id="GO:0042781">
    <property type="term" value="F:3'-tRNA processing endoribonuclease activity"/>
    <property type="evidence" value="ECO:0007669"/>
    <property type="project" value="UniProtKB-EC"/>
</dbReference>
<dbReference type="EC" id="3.1.26.11" evidence="4"/>
<feature type="chain" id="PRO_5004162654" evidence="2">
    <location>
        <begin position="19"/>
        <end position="290"/>
    </location>
</feature>
<name>Q01UN0_SOLUE</name>
<gene>
    <name evidence="4" type="ordered locus">Acid_5693</name>
</gene>
<accession>Q01UN0</accession>
<reference evidence="4" key="1">
    <citation type="submission" date="2006-10" db="EMBL/GenBank/DDBJ databases">
        <title>Complete sequence of Solibacter usitatus Ellin6076.</title>
        <authorList>
            <consortium name="US DOE Joint Genome Institute"/>
            <person name="Copeland A."/>
            <person name="Lucas S."/>
            <person name="Lapidus A."/>
            <person name="Barry K."/>
            <person name="Detter J.C."/>
            <person name="Glavina del Rio T."/>
            <person name="Hammon N."/>
            <person name="Israni S."/>
            <person name="Dalin E."/>
            <person name="Tice H."/>
            <person name="Pitluck S."/>
            <person name="Thompson L.S."/>
            <person name="Brettin T."/>
            <person name="Bruce D."/>
            <person name="Han C."/>
            <person name="Tapia R."/>
            <person name="Gilna P."/>
            <person name="Schmutz J."/>
            <person name="Larimer F."/>
            <person name="Land M."/>
            <person name="Hauser L."/>
            <person name="Kyrpides N."/>
            <person name="Mikhailova N."/>
            <person name="Janssen P.H."/>
            <person name="Kuske C.R."/>
            <person name="Richardson P."/>
        </authorList>
    </citation>
    <scope>NUCLEOTIDE SEQUENCE</scope>
    <source>
        <strain evidence="4">Ellin6076</strain>
    </source>
</reference>
<feature type="domain" description="Metallo-beta-lactamase" evidence="3">
    <location>
        <begin position="50"/>
        <end position="257"/>
    </location>
</feature>
<dbReference type="InterPro" id="IPR036866">
    <property type="entry name" value="RibonucZ/Hydroxyglut_hydro"/>
</dbReference>
<feature type="signal peptide" evidence="2">
    <location>
        <begin position="1"/>
        <end position="18"/>
    </location>
</feature>